<dbReference type="Proteomes" id="UP000019114">
    <property type="component" value="Unassembled WGS sequence"/>
</dbReference>
<evidence type="ECO:0000313" key="3">
    <source>
        <dbReference type="Proteomes" id="UP000019114"/>
    </source>
</evidence>
<evidence type="ECO:0000256" key="1">
    <source>
        <dbReference type="SAM" id="Phobius"/>
    </source>
</evidence>
<keyword evidence="1" id="KW-0472">Membrane</keyword>
<protein>
    <submittedName>
        <fullName evidence="2">Uncharacterized protein</fullName>
    </submittedName>
</protein>
<proteinExistence type="predicted"/>
<organism evidence="2 3">
    <name type="scientific">Plasmodium falciparum NF135/5.C10</name>
    <dbReference type="NCBI Taxonomy" id="1036726"/>
    <lineage>
        <taxon>Eukaryota</taxon>
        <taxon>Sar</taxon>
        <taxon>Alveolata</taxon>
        <taxon>Apicomplexa</taxon>
        <taxon>Aconoidasida</taxon>
        <taxon>Haemosporida</taxon>
        <taxon>Plasmodiidae</taxon>
        <taxon>Plasmodium</taxon>
        <taxon>Plasmodium (Laverania)</taxon>
    </lineage>
</organism>
<accession>W4I6N0</accession>
<name>W4I6N0_PLAFA</name>
<evidence type="ECO:0000313" key="2">
    <source>
        <dbReference type="EMBL" id="ETW39383.1"/>
    </source>
</evidence>
<feature type="transmembrane region" description="Helical" evidence="1">
    <location>
        <begin position="6"/>
        <end position="24"/>
    </location>
</feature>
<dbReference type="AlphaFoldDB" id="W4I6N0"/>
<keyword evidence="1" id="KW-1133">Transmembrane helix</keyword>
<dbReference type="EMBL" id="KI926185">
    <property type="protein sequence ID" value="ETW39383.1"/>
    <property type="molecule type" value="Genomic_DNA"/>
</dbReference>
<keyword evidence="1" id="KW-0812">Transmembrane</keyword>
<reference evidence="2 3" key="1">
    <citation type="submission" date="2013-02" db="EMBL/GenBank/DDBJ databases">
        <title>The Genome Annotation of Plasmodium falciparum NF135/5.C10.</title>
        <authorList>
            <consortium name="The Broad Institute Genome Sequencing Platform"/>
            <consortium name="The Broad Institute Genome Sequencing Center for Infectious Disease"/>
            <person name="Neafsey D."/>
            <person name="Hoffman S."/>
            <person name="Volkman S."/>
            <person name="Rosenthal P."/>
            <person name="Walker B."/>
            <person name="Young S.K."/>
            <person name="Zeng Q."/>
            <person name="Gargeya S."/>
            <person name="Fitzgerald M."/>
            <person name="Haas B."/>
            <person name="Abouelleil A."/>
            <person name="Allen A.W."/>
            <person name="Alvarado L."/>
            <person name="Arachchi H.M."/>
            <person name="Berlin A.M."/>
            <person name="Chapman S.B."/>
            <person name="Gainer-Dewar J."/>
            <person name="Goldberg J."/>
            <person name="Griggs A."/>
            <person name="Gujja S."/>
            <person name="Hansen M."/>
            <person name="Howarth C."/>
            <person name="Imamovic A."/>
            <person name="Ireland A."/>
            <person name="Larimer J."/>
            <person name="McCowan C."/>
            <person name="Murphy C."/>
            <person name="Pearson M."/>
            <person name="Poon T.W."/>
            <person name="Priest M."/>
            <person name="Roberts A."/>
            <person name="Saif S."/>
            <person name="Shea T."/>
            <person name="Sisk P."/>
            <person name="Sykes S."/>
            <person name="Wortman J."/>
            <person name="Nusbaum C."/>
            <person name="Birren B."/>
        </authorList>
    </citation>
    <scope>NUCLEOTIDE SEQUENCE [LARGE SCALE GENOMIC DNA]</scope>
    <source>
        <strain evidence="2 3">NF135/5.C10</strain>
    </source>
</reference>
<reference evidence="2 3" key="2">
    <citation type="submission" date="2013-02" db="EMBL/GenBank/DDBJ databases">
        <title>The Genome Sequence of Plasmodium falciparum NF135/5.C10.</title>
        <authorList>
            <consortium name="The Broad Institute Genome Sequencing Platform"/>
            <consortium name="The Broad Institute Genome Sequencing Center for Infectious Disease"/>
            <person name="Neafsey D."/>
            <person name="Cheeseman I."/>
            <person name="Volkman S."/>
            <person name="Adams J."/>
            <person name="Walker B."/>
            <person name="Young S.K."/>
            <person name="Zeng Q."/>
            <person name="Gargeya S."/>
            <person name="Fitzgerald M."/>
            <person name="Haas B."/>
            <person name="Abouelleil A."/>
            <person name="Alvarado L."/>
            <person name="Arachchi H.M."/>
            <person name="Berlin A.M."/>
            <person name="Chapman S.B."/>
            <person name="Dewar J."/>
            <person name="Goldberg J."/>
            <person name="Griggs A."/>
            <person name="Gujja S."/>
            <person name="Hansen M."/>
            <person name="Howarth C."/>
            <person name="Imamovic A."/>
            <person name="Larimer J."/>
            <person name="McCowan C."/>
            <person name="Murphy C."/>
            <person name="Neiman D."/>
            <person name="Pearson M."/>
            <person name="Priest M."/>
            <person name="Roberts A."/>
            <person name="Saif S."/>
            <person name="Shea T."/>
            <person name="Sisk P."/>
            <person name="Sykes S."/>
            <person name="Wortman J."/>
            <person name="Nusbaum C."/>
            <person name="Birren B."/>
        </authorList>
    </citation>
    <scope>NUCLEOTIDE SEQUENCE [LARGE SCALE GENOMIC DNA]</scope>
    <source>
        <strain evidence="2 3">NF135/5.C10</strain>
    </source>
</reference>
<gene>
    <name evidence="2" type="ORF">PFNF135_06247</name>
</gene>
<sequence>MNKNYFIIIKIYCYFHHIILEYILGYSFDKYHERYHYIYVVYTHKNYCSTHWYIIYNTEKKKSCL</sequence>